<dbReference type="OrthoDB" id="1056332at2"/>
<evidence type="ECO:0000313" key="2">
    <source>
        <dbReference type="Proteomes" id="UP000186917"/>
    </source>
</evidence>
<name>A0A173MQS2_9BACT</name>
<dbReference type="KEGG" id="fln:FLA_6079"/>
<keyword evidence="2" id="KW-1185">Reference proteome</keyword>
<dbReference type="STRING" id="477680.SAMN05421788_1011454"/>
<protein>
    <submittedName>
        <fullName evidence="1">Uncharacterized protein</fullName>
    </submittedName>
</protein>
<dbReference type="EMBL" id="FTOR01000001">
    <property type="protein sequence ID" value="SIS82747.1"/>
    <property type="molecule type" value="Genomic_DNA"/>
</dbReference>
<evidence type="ECO:0000313" key="1">
    <source>
        <dbReference type="EMBL" id="SIS82747.1"/>
    </source>
</evidence>
<sequence length="735" mass="81901">MKGLLQVSLRQKALFVPAAARKVQAGSLTGTCAVLVANLAKLGYGVSPDLLYALGGATPAYHAQVLATMKEVMGVNKNWAPLVKDWGNATGENLLDHIITYFTNLFQGKGTRLECGHIIPANTFPLERYNGCPYCGMPFITEELKLTKNNGKLKVLELWTEKDAEAFLYDLLLSKTALDATQTESLNALLDVFPLPMVDIAMKETRMAVIDKLVALDKAQDAQALFSSPADIMRYLWFKHTGFLQIIEPAVMAKRYVRNRTVANKLQAKEKLKLKYTRKQSVVIAQWLNHLPMSDNAMCEVMHAKRAMWVRFIRALRLPEYSQRAGFEKLKSVLDKFYNEEYSVWQGQVNKGRNQYDADATFQLLKQRPGLFARSLFANMLWFGKEETAVAFADIIDKVPARLLITLDMYAEDYFTKNSTRVVKPLGGIQKVVPGNILLSIYEQDDLDAMRKEVRALCLLAVKKRFEKIPNSNKSMFIAPELFQIPLSIGDRSSSVQDMPAALMGTRFKLESNTVRLFMQWGTGLAAAHLDMDLSCLVTYASSVDRCSYSSLVITGCKHSGDIRSIPDKVGTAEYIEIDTAVLRKAGAGYVIFSCNAYTAGAITPNLVVGWMNSRHPMKISERTGVAYNPAHVQHQVRVVNKLDKGLVFGVLDVERNEVVWLEMPFDGPIVQCMDTNGVTLLLRKLAAKTTIGQLLTMKAAAQQLALANAAEEADEVYSKEWAFNTAAVTQLLID</sequence>
<dbReference type="Proteomes" id="UP000186917">
    <property type="component" value="Unassembled WGS sequence"/>
</dbReference>
<accession>A0A173MQS2</accession>
<gene>
    <name evidence="1" type="ORF">SAMN05421788_1011454</name>
</gene>
<reference evidence="2" key="1">
    <citation type="submission" date="2017-01" db="EMBL/GenBank/DDBJ databases">
        <authorList>
            <person name="Varghese N."/>
            <person name="Submissions S."/>
        </authorList>
    </citation>
    <scope>NUCLEOTIDE SEQUENCE [LARGE SCALE GENOMIC DNA]</scope>
    <source>
        <strain evidence="2">DSM 21054</strain>
    </source>
</reference>
<dbReference type="AlphaFoldDB" id="A0A173MQS2"/>
<proteinExistence type="predicted"/>
<dbReference type="RefSeq" id="WP_076377037.1">
    <property type="nucleotide sequence ID" value="NZ_AP017422.1"/>
</dbReference>
<organism evidence="1 2">
    <name type="scientific">Filimonas lacunae</name>
    <dbReference type="NCBI Taxonomy" id="477680"/>
    <lineage>
        <taxon>Bacteria</taxon>
        <taxon>Pseudomonadati</taxon>
        <taxon>Bacteroidota</taxon>
        <taxon>Chitinophagia</taxon>
        <taxon>Chitinophagales</taxon>
        <taxon>Chitinophagaceae</taxon>
        <taxon>Filimonas</taxon>
    </lineage>
</organism>